<evidence type="ECO:0000256" key="5">
    <source>
        <dbReference type="ARBA" id="ARBA00034808"/>
    </source>
</evidence>
<evidence type="ECO:0000256" key="2">
    <source>
        <dbReference type="ARBA" id="ARBA00022741"/>
    </source>
</evidence>
<dbReference type="Proteomes" id="UP000054279">
    <property type="component" value="Unassembled WGS sequence"/>
</dbReference>
<evidence type="ECO:0000259" key="7">
    <source>
        <dbReference type="PROSITE" id="PS51192"/>
    </source>
</evidence>
<evidence type="ECO:0000259" key="8">
    <source>
        <dbReference type="PROSITE" id="PS51194"/>
    </source>
</evidence>
<dbReference type="GO" id="GO:0005737">
    <property type="term" value="C:cytoplasm"/>
    <property type="evidence" value="ECO:0007669"/>
    <property type="project" value="TreeGrafter"/>
</dbReference>
<feature type="region of interest" description="Disordered" evidence="6">
    <location>
        <begin position="185"/>
        <end position="219"/>
    </location>
</feature>
<dbReference type="GO" id="GO:0000724">
    <property type="term" value="P:double-strand break repair via homologous recombination"/>
    <property type="evidence" value="ECO:0007669"/>
    <property type="project" value="TreeGrafter"/>
</dbReference>
<feature type="domain" description="Helicase ATP-binding" evidence="7">
    <location>
        <begin position="305"/>
        <end position="462"/>
    </location>
</feature>
<dbReference type="GO" id="GO:0005694">
    <property type="term" value="C:chromosome"/>
    <property type="evidence" value="ECO:0007669"/>
    <property type="project" value="TreeGrafter"/>
</dbReference>
<dbReference type="EC" id="5.6.2.4" evidence="5"/>
<dbReference type="EMBL" id="KN837237">
    <property type="protein sequence ID" value="KIJ31745.1"/>
    <property type="molecule type" value="Genomic_DNA"/>
</dbReference>
<keyword evidence="2" id="KW-0547">Nucleotide-binding</keyword>
<evidence type="ECO:0000256" key="3">
    <source>
        <dbReference type="ARBA" id="ARBA00022840"/>
    </source>
</evidence>
<protein>
    <recommendedName>
        <fullName evidence="5">DNA 3'-5' helicase</fullName>
        <ecNumber evidence="5">5.6.2.4</ecNumber>
    </recommendedName>
</protein>
<dbReference type="InterPro" id="IPR001650">
    <property type="entry name" value="Helicase_C-like"/>
</dbReference>
<evidence type="ECO:0000256" key="6">
    <source>
        <dbReference type="SAM" id="MobiDB-lite"/>
    </source>
</evidence>
<dbReference type="Pfam" id="PF00270">
    <property type="entry name" value="DEAD"/>
    <property type="match status" value="1"/>
</dbReference>
<dbReference type="InterPro" id="IPR027417">
    <property type="entry name" value="P-loop_NTPase"/>
</dbReference>
<dbReference type="PROSITE" id="PS51192">
    <property type="entry name" value="HELICASE_ATP_BIND_1"/>
    <property type="match status" value="1"/>
</dbReference>
<dbReference type="GO" id="GO:0003676">
    <property type="term" value="F:nucleic acid binding"/>
    <property type="evidence" value="ECO:0007669"/>
    <property type="project" value="InterPro"/>
</dbReference>
<dbReference type="GO" id="GO:0005524">
    <property type="term" value="F:ATP binding"/>
    <property type="evidence" value="ECO:0007669"/>
    <property type="project" value="UniProtKB-KW"/>
</dbReference>
<keyword evidence="10" id="KW-1185">Reference proteome</keyword>
<dbReference type="InterPro" id="IPR014001">
    <property type="entry name" value="Helicase_ATP-bd"/>
</dbReference>
<dbReference type="Pfam" id="PF00271">
    <property type="entry name" value="Helicase_C"/>
    <property type="match status" value="1"/>
</dbReference>
<dbReference type="HOGENOM" id="CLU_320579_0_0_1"/>
<dbReference type="GO" id="GO:0009378">
    <property type="term" value="F:four-way junction helicase activity"/>
    <property type="evidence" value="ECO:0007669"/>
    <property type="project" value="TreeGrafter"/>
</dbReference>
<dbReference type="PANTHER" id="PTHR13710">
    <property type="entry name" value="DNA HELICASE RECQ FAMILY MEMBER"/>
    <property type="match status" value="1"/>
</dbReference>
<feature type="compositionally biased region" description="Polar residues" evidence="6">
    <location>
        <begin position="208"/>
        <end position="219"/>
    </location>
</feature>
<gene>
    <name evidence="9" type="ORF">M422DRAFT_53228</name>
</gene>
<keyword evidence="3" id="KW-0067">ATP-binding</keyword>
<organism evidence="9 10">
    <name type="scientific">Sphaerobolus stellatus (strain SS14)</name>
    <dbReference type="NCBI Taxonomy" id="990650"/>
    <lineage>
        <taxon>Eukaryota</taxon>
        <taxon>Fungi</taxon>
        <taxon>Dikarya</taxon>
        <taxon>Basidiomycota</taxon>
        <taxon>Agaricomycotina</taxon>
        <taxon>Agaricomycetes</taxon>
        <taxon>Phallomycetidae</taxon>
        <taxon>Geastrales</taxon>
        <taxon>Sphaerobolaceae</taxon>
        <taxon>Sphaerobolus</taxon>
    </lineage>
</organism>
<name>A0A0C9V2K0_SPHS4</name>
<evidence type="ECO:0000256" key="4">
    <source>
        <dbReference type="ARBA" id="ARBA00034617"/>
    </source>
</evidence>
<evidence type="ECO:0000313" key="9">
    <source>
        <dbReference type="EMBL" id="KIJ31745.1"/>
    </source>
</evidence>
<evidence type="ECO:0000313" key="10">
    <source>
        <dbReference type="Proteomes" id="UP000054279"/>
    </source>
</evidence>
<dbReference type="Gene3D" id="3.40.50.300">
    <property type="entry name" value="P-loop containing nucleotide triphosphate hydrolases"/>
    <property type="match status" value="2"/>
</dbReference>
<comment type="catalytic activity">
    <reaction evidence="4">
        <text>Couples ATP hydrolysis with the unwinding of duplex DNA by translocating in the 3'-5' direction.</text>
        <dbReference type="EC" id="5.6.2.4"/>
    </reaction>
</comment>
<dbReference type="SUPFAM" id="SSF52540">
    <property type="entry name" value="P-loop containing nucleoside triphosphate hydrolases"/>
    <property type="match status" value="1"/>
</dbReference>
<proteinExistence type="inferred from homology"/>
<reference evidence="9 10" key="1">
    <citation type="submission" date="2014-06" db="EMBL/GenBank/DDBJ databases">
        <title>Evolutionary Origins and Diversification of the Mycorrhizal Mutualists.</title>
        <authorList>
            <consortium name="DOE Joint Genome Institute"/>
            <consortium name="Mycorrhizal Genomics Consortium"/>
            <person name="Kohler A."/>
            <person name="Kuo A."/>
            <person name="Nagy L.G."/>
            <person name="Floudas D."/>
            <person name="Copeland A."/>
            <person name="Barry K.W."/>
            <person name="Cichocki N."/>
            <person name="Veneault-Fourrey C."/>
            <person name="LaButti K."/>
            <person name="Lindquist E.A."/>
            <person name="Lipzen A."/>
            <person name="Lundell T."/>
            <person name="Morin E."/>
            <person name="Murat C."/>
            <person name="Riley R."/>
            <person name="Ohm R."/>
            <person name="Sun H."/>
            <person name="Tunlid A."/>
            <person name="Henrissat B."/>
            <person name="Grigoriev I.V."/>
            <person name="Hibbett D.S."/>
            <person name="Martin F."/>
        </authorList>
    </citation>
    <scope>NUCLEOTIDE SEQUENCE [LARGE SCALE GENOMIC DNA]</scope>
    <source>
        <strain evidence="9 10">SS14</strain>
    </source>
</reference>
<dbReference type="PANTHER" id="PTHR13710:SF154">
    <property type="entry name" value="RECQ HELICASE, PUTATIVE (AFU_ORTHOLOGUE AFUA_6G14720)-RELATED"/>
    <property type="match status" value="1"/>
</dbReference>
<dbReference type="InterPro" id="IPR011545">
    <property type="entry name" value="DEAD/DEAH_box_helicase_dom"/>
</dbReference>
<comment type="similarity">
    <text evidence="1">Belongs to the helicase family. RecQ subfamily.</text>
</comment>
<dbReference type="PROSITE" id="PS51194">
    <property type="entry name" value="HELICASE_CTER"/>
    <property type="match status" value="1"/>
</dbReference>
<dbReference type="GO" id="GO:0043138">
    <property type="term" value="F:3'-5' DNA helicase activity"/>
    <property type="evidence" value="ECO:0007669"/>
    <property type="project" value="UniProtKB-EC"/>
</dbReference>
<sequence length="905" mass="101303">MGKRVTVEKIGVWINEFLLKSCGLDVGARVYRQLYVEICRVFVGSELDTFLEGEDVEDDVGIAQQSHSVSTADAHYGVEYGQLPGVTSQRMLRFGRMSRIFCGVWGGVEGHSARQPLQTRQNIIQGVSSAILDCTEGKRTLSEGAIINIVSETISDQYQQWNNMLEMKMKKIMVDSLMDLGLGNGGRADTRPSHSTVSGFRPTETSEDSIMNSSSSPQQGIETLTSFDEEVGGSASLERFVTPSVSLQKSVVPVTSLEKAGQGSLCNSAGMQLCSDGVLVTLLQKHFIHINNPTFKSGLQMQMVRMAVERKKSFVTVMSTGSGKSLCWLLPAWLDDNMITFIVVPHTSLLDNHIRTAQGCNIPSFHWTVETPDVPIGIRLIFVALESAVSARFQRFLRENEQRIARAVLDEGHEVLTMKFRKDFEKIHILGSYNCQRIIMTATLPPRFEKKLLDLLRLPVDTAIIRGNSDQPTIGYHLLRFDATQITVENVRDVVSVLRERCLTGTDIGIIFCSNIGTVDLLAEKLDCCTRSHSRLDTEEKLRNERDWLSGRKQWIAATTGMIQGINCTRVRAVIYHEDVYGVVNIVQAGGRTSRDGRPGYGIFLNAKHKPLSAVQDPVFDFEGRGDAKIWVKSSECRRLVFSRLLDKRKMGCGDMDGSNPCDFCAPDNGLTKALQALTHKRPTPIANSGSEDRFEVVNDTTWNNDGRNLTNVPGSNAPSAGIMRERLQYESAQRTLKDKAAIMERATSDILGNCPVCWALHGGMHKARHRPYSKYFRECLGMKYVEQAGGWIYAKKKIRFRQEHGWHCWTCGIPQGEHRPTAHGDKTGSSNCVMEDWVILLAWTVMIVPDLWEDARNDFPDLPQLDLGPDRIGEWCMGLRGRDYFYNGLEVAIWLCSRVLDDKK</sequence>
<dbReference type="AlphaFoldDB" id="A0A0C9V2K0"/>
<dbReference type="OrthoDB" id="2507344at2759"/>
<accession>A0A0C9V2K0</accession>
<feature type="domain" description="Helicase C-terminal" evidence="8">
    <location>
        <begin position="490"/>
        <end position="636"/>
    </location>
</feature>
<dbReference type="SMART" id="SM00490">
    <property type="entry name" value="HELICc"/>
    <property type="match status" value="1"/>
</dbReference>
<evidence type="ECO:0000256" key="1">
    <source>
        <dbReference type="ARBA" id="ARBA00005446"/>
    </source>
</evidence>
<dbReference type="SMART" id="SM00487">
    <property type="entry name" value="DEXDc"/>
    <property type="match status" value="1"/>
</dbReference>